<dbReference type="GO" id="GO:0008976">
    <property type="term" value="F:polyphosphate kinase activity"/>
    <property type="evidence" value="ECO:0007669"/>
    <property type="project" value="UniProtKB-EC"/>
</dbReference>
<organism evidence="9 10">
    <name type="scientific">Heliorestis convoluta</name>
    <dbReference type="NCBI Taxonomy" id="356322"/>
    <lineage>
        <taxon>Bacteria</taxon>
        <taxon>Bacillati</taxon>
        <taxon>Bacillota</taxon>
        <taxon>Clostridia</taxon>
        <taxon>Eubacteriales</taxon>
        <taxon>Heliobacteriaceae</taxon>
        <taxon>Heliorestis</taxon>
    </lineage>
</organism>
<dbReference type="InterPro" id="IPR025198">
    <property type="entry name" value="PPK_N_dom"/>
</dbReference>
<evidence type="ECO:0000256" key="2">
    <source>
        <dbReference type="ARBA" id="ARBA00022553"/>
    </source>
</evidence>
<evidence type="ECO:0000256" key="5">
    <source>
        <dbReference type="ARBA" id="ARBA00022777"/>
    </source>
</evidence>
<sequence length="217" mass="25183">MYSGRLQSIEVEEKKKIELCEETESFLSPDYYINRELSWLEFNHRVLEEALNHNNPLLERFKFLAIVSSNLDEFFMVRVAGVQDQVEAGFRKKDAAGLTPLEQLQLISERVHRLVGEQYEELTEQLLPQLHKEGIHILSYDQLDATQQAFIEEYFEHIVYPVLTPMAVDQSRPFPLLANKSLNVAVLLEPHQPLICKRLLFGVVQVPLFCLDLSPFQ</sequence>
<dbReference type="Gene3D" id="3.30.1840.10">
    <property type="entry name" value="Polyphosphate kinase middle domain"/>
    <property type="match status" value="1"/>
</dbReference>
<keyword evidence="6" id="KW-0067">ATP-binding</keyword>
<dbReference type="GO" id="GO:0006799">
    <property type="term" value="P:polyphosphate biosynthetic process"/>
    <property type="evidence" value="ECO:0007669"/>
    <property type="project" value="InterPro"/>
</dbReference>
<keyword evidence="5 9" id="KW-0418">Kinase</keyword>
<dbReference type="KEGG" id="hcv:FTV88_1001"/>
<evidence type="ECO:0000256" key="4">
    <source>
        <dbReference type="ARBA" id="ARBA00022741"/>
    </source>
</evidence>
<dbReference type="InterPro" id="IPR024953">
    <property type="entry name" value="PP_kinase_middle"/>
</dbReference>
<dbReference type="AlphaFoldDB" id="A0A5Q2N093"/>
<dbReference type="GO" id="GO:0005524">
    <property type="term" value="F:ATP binding"/>
    <property type="evidence" value="ECO:0007669"/>
    <property type="project" value="UniProtKB-KW"/>
</dbReference>
<dbReference type="InterPro" id="IPR036830">
    <property type="entry name" value="PP_kinase_middle_dom_sf"/>
</dbReference>
<keyword evidence="10" id="KW-1185">Reference proteome</keyword>
<keyword evidence="3 9" id="KW-0808">Transferase</keyword>
<dbReference type="SUPFAM" id="SSF143724">
    <property type="entry name" value="PHP14-like"/>
    <property type="match status" value="1"/>
</dbReference>
<feature type="domain" description="Polyphosphate kinase N-terminal" evidence="8">
    <location>
        <begin position="32"/>
        <end position="138"/>
    </location>
</feature>
<keyword evidence="2" id="KW-0597">Phosphoprotein</keyword>
<dbReference type="PANTHER" id="PTHR30218">
    <property type="entry name" value="POLYPHOSPHATE KINASE"/>
    <property type="match status" value="1"/>
</dbReference>
<keyword evidence="4" id="KW-0547">Nucleotide-binding</keyword>
<evidence type="ECO:0000259" key="7">
    <source>
        <dbReference type="Pfam" id="PF02503"/>
    </source>
</evidence>
<dbReference type="PANTHER" id="PTHR30218:SF0">
    <property type="entry name" value="POLYPHOSPHATE KINASE"/>
    <property type="match status" value="1"/>
</dbReference>
<gene>
    <name evidence="9" type="ORF">FTV88_1001</name>
</gene>
<dbReference type="GO" id="GO:0009358">
    <property type="term" value="C:polyphosphate kinase complex"/>
    <property type="evidence" value="ECO:0007669"/>
    <property type="project" value="InterPro"/>
</dbReference>
<evidence type="ECO:0000256" key="1">
    <source>
        <dbReference type="ARBA" id="ARBA00012960"/>
    </source>
</evidence>
<dbReference type="SUPFAM" id="SSF140356">
    <property type="entry name" value="PPK N-terminal domain-like"/>
    <property type="match status" value="1"/>
</dbReference>
<dbReference type="Proteomes" id="UP000366051">
    <property type="component" value="Chromosome"/>
</dbReference>
<dbReference type="EC" id="2.7.4.1" evidence="1"/>
<evidence type="ECO:0000313" key="9">
    <source>
        <dbReference type="EMBL" id="QGG47153.1"/>
    </source>
</evidence>
<reference evidence="10" key="1">
    <citation type="submission" date="2019-11" db="EMBL/GenBank/DDBJ databases">
        <title>Genome sequence of Heliorestis convoluta strain HH, an alkaliphilic and minimalistic phototrophic bacterium from a soda lake in Egypt.</title>
        <authorList>
            <person name="Dewey E.D."/>
            <person name="Stokes L.M."/>
            <person name="Burchell B.M."/>
            <person name="Shaffer K.N."/>
            <person name="Huntington A.M."/>
            <person name="Baker J.M."/>
            <person name="Nadendla S."/>
            <person name="Giglio M.G."/>
            <person name="Touchman J.W."/>
            <person name="Blankenship R.E."/>
            <person name="Madigan M.T."/>
            <person name="Sattley W.M."/>
        </authorList>
    </citation>
    <scope>NUCLEOTIDE SEQUENCE [LARGE SCALE GENOMIC DNA]</scope>
    <source>
        <strain evidence="10">HH</strain>
    </source>
</reference>
<dbReference type="EMBL" id="CP045875">
    <property type="protein sequence ID" value="QGG47153.1"/>
    <property type="molecule type" value="Genomic_DNA"/>
</dbReference>
<feature type="domain" description="Polyphosphate kinase middle" evidence="7">
    <location>
        <begin position="147"/>
        <end position="207"/>
    </location>
</feature>
<name>A0A5Q2N093_9FIRM</name>
<evidence type="ECO:0000259" key="8">
    <source>
        <dbReference type="Pfam" id="PF13089"/>
    </source>
</evidence>
<protein>
    <recommendedName>
        <fullName evidence="1">ATP-polyphosphate phosphotransferase</fullName>
        <ecNumber evidence="1">2.7.4.1</ecNumber>
    </recommendedName>
</protein>
<evidence type="ECO:0000313" key="10">
    <source>
        <dbReference type="Proteomes" id="UP000366051"/>
    </source>
</evidence>
<dbReference type="Gene3D" id="1.20.58.310">
    <property type="entry name" value="Polyphosphate kinase N-terminal domain"/>
    <property type="match status" value="1"/>
</dbReference>
<evidence type="ECO:0000256" key="6">
    <source>
        <dbReference type="ARBA" id="ARBA00022840"/>
    </source>
</evidence>
<accession>A0A5Q2N093</accession>
<dbReference type="Pfam" id="PF02503">
    <property type="entry name" value="PP_kinase"/>
    <property type="match status" value="1"/>
</dbReference>
<dbReference type="InterPro" id="IPR036832">
    <property type="entry name" value="PPK_N_dom_sf"/>
</dbReference>
<evidence type="ECO:0000256" key="3">
    <source>
        <dbReference type="ARBA" id="ARBA00022679"/>
    </source>
</evidence>
<dbReference type="InterPro" id="IPR003414">
    <property type="entry name" value="PP_kinase"/>
</dbReference>
<proteinExistence type="predicted"/>
<dbReference type="Pfam" id="PF13089">
    <property type="entry name" value="PP_kinase_N"/>
    <property type="match status" value="1"/>
</dbReference>